<sequence>MFVKICGITDIETALFAAECGADAIGMVFANSKRRVSLKKAKEISKSLPKSVWKIGVFVNEDPDIVRNIAKEADLDFVQLHGEETPEYSRSLGVPVIKAFGLSKETNEREMADFPASYLLVDSPKGAYYGGNGKTFDWSLIEEKRLKKENLIIAGGLNPENVQQAIQAIQPFGVDVSSGVETEGRKDRRKIKLFIDEAKGVQKR</sequence>
<keyword evidence="7 10" id="KW-0822">Tryptophan biosynthesis</keyword>
<dbReference type="NCBIfam" id="NF002298">
    <property type="entry name" value="PRK01222.1-4"/>
    <property type="match status" value="1"/>
</dbReference>
<dbReference type="SUPFAM" id="SSF51366">
    <property type="entry name" value="Ribulose-phoshate binding barrel"/>
    <property type="match status" value="1"/>
</dbReference>
<keyword evidence="6 10" id="KW-0028">Amino-acid biosynthesis</keyword>
<comment type="caution">
    <text evidence="12">The sequence shown here is derived from an EMBL/GenBank/DDBJ whole genome shotgun (WGS) entry which is preliminary data.</text>
</comment>
<dbReference type="Pfam" id="PF00697">
    <property type="entry name" value="PRAI"/>
    <property type="match status" value="1"/>
</dbReference>
<dbReference type="InterPro" id="IPR001240">
    <property type="entry name" value="PRAI_dom"/>
</dbReference>
<evidence type="ECO:0000313" key="13">
    <source>
        <dbReference type="Proteomes" id="UP000011747"/>
    </source>
</evidence>
<comment type="catalytic activity">
    <reaction evidence="1 10">
        <text>N-(5-phospho-beta-D-ribosyl)anthranilate = 1-(2-carboxyphenylamino)-1-deoxy-D-ribulose 5-phosphate</text>
        <dbReference type="Rhea" id="RHEA:21540"/>
        <dbReference type="ChEBI" id="CHEBI:18277"/>
        <dbReference type="ChEBI" id="CHEBI:58613"/>
        <dbReference type="EC" id="5.3.1.24"/>
    </reaction>
</comment>
<evidence type="ECO:0000259" key="11">
    <source>
        <dbReference type="Pfam" id="PF00697"/>
    </source>
</evidence>
<organism evidence="12 13">
    <name type="scientific">Bacillus smithii 7_3_47FAA</name>
    <dbReference type="NCBI Taxonomy" id="665952"/>
    <lineage>
        <taxon>Bacteria</taxon>
        <taxon>Bacillati</taxon>
        <taxon>Bacillota</taxon>
        <taxon>Bacilli</taxon>
        <taxon>Bacillales</taxon>
        <taxon>Bacillaceae</taxon>
        <taxon>Bacillus</taxon>
    </lineage>
</organism>
<comment type="pathway">
    <text evidence="2 10">Amino-acid biosynthesis; L-tryptophan biosynthesis; L-tryptophan from chorismate: step 3/5.</text>
</comment>
<dbReference type="Proteomes" id="UP000011747">
    <property type="component" value="Unassembled WGS sequence"/>
</dbReference>
<feature type="domain" description="N-(5'phosphoribosyl) anthranilate isomerase (PRAI)" evidence="11">
    <location>
        <begin position="3"/>
        <end position="196"/>
    </location>
</feature>
<keyword evidence="9 10" id="KW-0413">Isomerase</keyword>
<dbReference type="PATRIC" id="fig|665952.3.peg.3569"/>
<dbReference type="InterPro" id="IPR044643">
    <property type="entry name" value="TrpF_fam"/>
</dbReference>
<name>G9QQQ7_9BACI</name>
<dbReference type="InterPro" id="IPR011060">
    <property type="entry name" value="RibuloseP-bd_barrel"/>
</dbReference>
<dbReference type="AlphaFoldDB" id="G9QQQ7"/>
<gene>
    <name evidence="10" type="primary">trpF</name>
    <name evidence="12" type="ORF">HMPREF1015_02330</name>
</gene>
<dbReference type="GO" id="GO:0004640">
    <property type="term" value="F:phosphoribosylanthranilate isomerase activity"/>
    <property type="evidence" value="ECO:0007669"/>
    <property type="project" value="UniProtKB-UniRule"/>
</dbReference>
<evidence type="ECO:0000256" key="9">
    <source>
        <dbReference type="ARBA" id="ARBA00023235"/>
    </source>
</evidence>
<evidence type="ECO:0000256" key="6">
    <source>
        <dbReference type="ARBA" id="ARBA00022605"/>
    </source>
</evidence>
<evidence type="ECO:0000313" key="12">
    <source>
        <dbReference type="EMBL" id="EHL72376.1"/>
    </source>
</evidence>
<keyword evidence="8 10" id="KW-0057">Aromatic amino acid biosynthesis</keyword>
<evidence type="ECO:0000256" key="4">
    <source>
        <dbReference type="ARBA" id="ARBA00012572"/>
    </source>
</evidence>
<dbReference type="PANTHER" id="PTHR42894:SF1">
    <property type="entry name" value="N-(5'-PHOSPHORIBOSYL)ANTHRANILATE ISOMERASE"/>
    <property type="match status" value="1"/>
</dbReference>
<evidence type="ECO:0000256" key="7">
    <source>
        <dbReference type="ARBA" id="ARBA00022822"/>
    </source>
</evidence>
<evidence type="ECO:0000256" key="5">
    <source>
        <dbReference type="ARBA" id="ARBA00022272"/>
    </source>
</evidence>
<evidence type="ECO:0000256" key="2">
    <source>
        <dbReference type="ARBA" id="ARBA00004664"/>
    </source>
</evidence>
<evidence type="ECO:0000256" key="10">
    <source>
        <dbReference type="HAMAP-Rule" id="MF_00135"/>
    </source>
</evidence>
<dbReference type="EMBL" id="ACWF01000170">
    <property type="protein sequence ID" value="EHL72376.1"/>
    <property type="molecule type" value="Genomic_DNA"/>
</dbReference>
<protein>
    <recommendedName>
        <fullName evidence="5 10">N-(5'-phosphoribosyl)anthranilate isomerase</fullName>
        <shortName evidence="10">PRAI</shortName>
        <ecNumber evidence="4 10">5.3.1.24</ecNumber>
    </recommendedName>
</protein>
<dbReference type="EC" id="5.3.1.24" evidence="4 10"/>
<dbReference type="CDD" id="cd00405">
    <property type="entry name" value="PRAI"/>
    <property type="match status" value="1"/>
</dbReference>
<comment type="similarity">
    <text evidence="3 10">Belongs to the TrpF family.</text>
</comment>
<keyword evidence="13" id="KW-1185">Reference proteome</keyword>
<evidence type="ECO:0000256" key="3">
    <source>
        <dbReference type="ARBA" id="ARBA00007571"/>
    </source>
</evidence>
<dbReference type="Gene3D" id="3.20.20.70">
    <property type="entry name" value="Aldolase class I"/>
    <property type="match status" value="1"/>
</dbReference>
<evidence type="ECO:0000256" key="1">
    <source>
        <dbReference type="ARBA" id="ARBA00001164"/>
    </source>
</evidence>
<reference evidence="12 13" key="1">
    <citation type="submission" date="2011-09" db="EMBL/GenBank/DDBJ databases">
        <title>The Genome Sequence of Bacillus smithii 7_3_47FAA.</title>
        <authorList>
            <consortium name="The Broad Institute Genome Sequencing Platform"/>
            <person name="Earl A."/>
            <person name="Ward D."/>
            <person name="Feldgarden M."/>
            <person name="Gevers D."/>
            <person name="Daigneault M."/>
            <person name="Strauss J."/>
            <person name="Allen-Vercoe E."/>
            <person name="Young S.K."/>
            <person name="Zeng Q."/>
            <person name="Gargeya S."/>
            <person name="Fitzgerald M."/>
            <person name="Haas B."/>
            <person name="Abouelleil A."/>
            <person name="Alvarado L."/>
            <person name="Arachchi H.M."/>
            <person name="Berlin A."/>
            <person name="Brown A."/>
            <person name="Chapman S.B."/>
            <person name="Chen Z."/>
            <person name="Dunbar C."/>
            <person name="Freedman E."/>
            <person name="Gearin G."/>
            <person name="Goldberg J."/>
            <person name="Griggs A."/>
            <person name="Gujja S."/>
            <person name="Heiman D."/>
            <person name="Howarth C."/>
            <person name="Larson L."/>
            <person name="Lui A."/>
            <person name="MacDonald P.J.P."/>
            <person name="Montmayeur A."/>
            <person name="Murphy C."/>
            <person name="Neiman D."/>
            <person name="Pearson M."/>
            <person name="Priest M."/>
            <person name="Roberts A."/>
            <person name="Saif S."/>
            <person name="Shea T."/>
            <person name="Shenoy N."/>
            <person name="Sisk P."/>
            <person name="Stolte C."/>
            <person name="Sykes S."/>
            <person name="Wortman J."/>
            <person name="Nusbaum C."/>
            <person name="Birren B."/>
        </authorList>
    </citation>
    <scope>NUCLEOTIDE SEQUENCE [LARGE SCALE GENOMIC DNA]</scope>
    <source>
        <strain evidence="12 13">7_3_47FAA</strain>
    </source>
</reference>
<proteinExistence type="inferred from homology"/>
<dbReference type="InterPro" id="IPR013785">
    <property type="entry name" value="Aldolase_TIM"/>
</dbReference>
<dbReference type="RefSeq" id="WP_004439831.1">
    <property type="nucleotide sequence ID" value="NZ_JH414765.1"/>
</dbReference>
<accession>G9QQQ7</accession>
<dbReference type="GO" id="GO:0000162">
    <property type="term" value="P:L-tryptophan biosynthetic process"/>
    <property type="evidence" value="ECO:0007669"/>
    <property type="project" value="UniProtKB-UniRule"/>
</dbReference>
<dbReference type="HOGENOM" id="CLU_076364_1_0_9"/>
<evidence type="ECO:0000256" key="8">
    <source>
        <dbReference type="ARBA" id="ARBA00023141"/>
    </source>
</evidence>
<dbReference type="HAMAP" id="MF_00135">
    <property type="entry name" value="PRAI"/>
    <property type="match status" value="1"/>
</dbReference>
<dbReference type="PANTHER" id="PTHR42894">
    <property type="entry name" value="N-(5'-PHOSPHORIBOSYL)ANTHRANILATE ISOMERASE"/>
    <property type="match status" value="1"/>
</dbReference>
<dbReference type="FunFam" id="3.20.20.70:FF:000075">
    <property type="entry name" value="Tryptophan biosynthesis protein TRP1"/>
    <property type="match status" value="1"/>
</dbReference>
<dbReference type="UniPathway" id="UPA00035">
    <property type="reaction ID" value="UER00042"/>
</dbReference>